<comment type="caution">
    <text evidence="3">The sequence shown here is derived from an EMBL/GenBank/DDBJ whole genome shotgun (WGS) entry which is preliminary data.</text>
</comment>
<reference evidence="3 4" key="1">
    <citation type="submission" date="2015-03" db="EMBL/GenBank/DDBJ databases">
        <title>Genome sequencing of Methylobacterium variabile DSM 16961.</title>
        <authorList>
            <person name="Chaudhry V."/>
            <person name="Patil P.B."/>
        </authorList>
    </citation>
    <scope>NUCLEOTIDE SEQUENCE [LARGE SCALE GENOMIC DNA]</scope>
    <source>
        <strain evidence="3 4">DSM 16961</strain>
    </source>
</reference>
<evidence type="ECO:0000313" key="3">
    <source>
        <dbReference type="EMBL" id="KMO38068.1"/>
    </source>
</evidence>
<keyword evidence="4" id="KW-1185">Reference proteome</keyword>
<evidence type="ECO:0000313" key="4">
    <source>
        <dbReference type="Proteomes" id="UP000035955"/>
    </source>
</evidence>
<feature type="compositionally biased region" description="Gly residues" evidence="1">
    <location>
        <begin position="23"/>
        <end position="37"/>
    </location>
</feature>
<dbReference type="EMBL" id="LABY01000077">
    <property type="protein sequence ID" value="KMO38068.1"/>
    <property type="molecule type" value="Genomic_DNA"/>
</dbReference>
<dbReference type="AlphaFoldDB" id="A0A0J6SXM2"/>
<proteinExistence type="predicted"/>
<dbReference type="RefSeq" id="WP_048444469.1">
    <property type="nucleotide sequence ID" value="NZ_LABY01000077.1"/>
</dbReference>
<keyword evidence="2" id="KW-0732">Signal</keyword>
<protein>
    <submittedName>
        <fullName evidence="3">Uncharacterized protein</fullName>
    </submittedName>
</protein>
<evidence type="ECO:0000256" key="2">
    <source>
        <dbReference type="SAM" id="SignalP"/>
    </source>
</evidence>
<sequence length="87" mass="8737">MKTIVITTVLAAAIALPAAALAGSGGEGSRQAAGGGFMSSYVSDPYHDPRSRASQRAGTGQLLGQPMIAERAGGPDAPQGARWTIGR</sequence>
<feature type="signal peptide" evidence="2">
    <location>
        <begin position="1"/>
        <end position="22"/>
    </location>
</feature>
<dbReference type="Proteomes" id="UP000035955">
    <property type="component" value="Unassembled WGS sequence"/>
</dbReference>
<feature type="chain" id="PRO_5005281690" evidence="2">
    <location>
        <begin position="23"/>
        <end position="87"/>
    </location>
</feature>
<accession>A0A0J6SXM2</accession>
<organism evidence="3 4">
    <name type="scientific">Methylobacterium variabile</name>
    <dbReference type="NCBI Taxonomy" id="298794"/>
    <lineage>
        <taxon>Bacteria</taxon>
        <taxon>Pseudomonadati</taxon>
        <taxon>Pseudomonadota</taxon>
        <taxon>Alphaproteobacteria</taxon>
        <taxon>Hyphomicrobiales</taxon>
        <taxon>Methylobacteriaceae</taxon>
        <taxon>Methylobacterium</taxon>
    </lineage>
</organism>
<gene>
    <name evidence="3" type="ORF">VQ02_12225</name>
</gene>
<dbReference type="OrthoDB" id="8005025at2"/>
<feature type="region of interest" description="Disordered" evidence="1">
    <location>
        <begin position="23"/>
        <end position="87"/>
    </location>
</feature>
<evidence type="ECO:0000256" key="1">
    <source>
        <dbReference type="SAM" id="MobiDB-lite"/>
    </source>
</evidence>
<name>A0A0J6SXM2_9HYPH</name>
<dbReference type="PATRIC" id="fig|298794.3.peg.7152"/>